<accession>A0A0F9B018</accession>
<sequence>MLKQGDRAVVLHYIGDNLIHGIFIRNTTARGILFWPDGHELVELSHLDITIQKEWRHHVARVDRN</sequence>
<dbReference type="EMBL" id="LAZR01040154">
    <property type="protein sequence ID" value="KKL15194.1"/>
    <property type="molecule type" value="Genomic_DNA"/>
</dbReference>
<comment type="caution">
    <text evidence="1">The sequence shown here is derived from an EMBL/GenBank/DDBJ whole genome shotgun (WGS) entry which is preliminary data.</text>
</comment>
<protein>
    <submittedName>
        <fullName evidence="1">Uncharacterized protein</fullName>
    </submittedName>
</protein>
<evidence type="ECO:0000313" key="1">
    <source>
        <dbReference type="EMBL" id="KKL15194.1"/>
    </source>
</evidence>
<proteinExistence type="predicted"/>
<name>A0A0F9B018_9ZZZZ</name>
<reference evidence="1" key="1">
    <citation type="journal article" date="2015" name="Nature">
        <title>Complex archaea that bridge the gap between prokaryotes and eukaryotes.</title>
        <authorList>
            <person name="Spang A."/>
            <person name="Saw J.H."/>
            <person name="Jorgensen S.L."/>
            <person name="Zaremba-Niedzwiedzka K."/>
            <person name="Martijn J."/>
            <person name="Lind A.E."/>
            <person name="van Eijk R."/>
            <person name="Schleper C."/>
            <person name="Guy L."/>
            <person name="Ettema T.J."/>
        </authorList>
    </citation>
    <scope>NUCLEOTIDE SEQUENCE</scope>
</reference>
<organism evidence="1">
    <name type="scientific">marine sediment metagenome</name>
    <dbReference type="NCBI Taxonomy" id="412755"/>
    <lineage>
        <taxon>unclassified sequences</taxon>
        <taxon>metagenomes</taxon>
        <taxon>ecological metagenomes</taxon>
    </lineage>
</organism>
<gene>
    <name evidence="1" type="ORF">LCGC14_2508020</name>
</gene>
<dbReference type="AlphaFoldDB" id="A0A0F9B018"/>